<dbReference type="AlphaFoldDB" id="A0A2T0S8S3"/>
<evidence type="ECO:0000313" key="2">
    <source>
        <dbReference type="Proteomes" id="UP000238375"/>
    </source>
</evidence>
<keyword evidence="2" id="KW-1185">Reference proteome</keyword>
<name>A0A2T0S8S3_9BACT</name>
<accession>A0A2T0S8S3</accession>
<comment type="caution">
    <text evidence="1">The sequence shown here is derived from an EMBL/GenBank/DDBJ whole genome shotgun (WGS) entry which is preliminary data.</text>
</comment>
<dbReference type="EMBL" id="PVTE01000025">
    <property type="protein sequence ID" value="PRY29802.1"/>
    <property type="molecule type" value="Genomic_DNA"/>
</dbReference>
<protein>
    <submittedName>
        <fullName evidence="1">Uncharacterized protein</fullName>
    </submittedName>
</protein>
<dbReference type="Proteomes" id="UP000238375">
    <property type="component" value="Unassembled WGS sequence"/>
</dbReference>
<evidence type="ECO:0000313" key="1">
    <source>
        <dbReference type="EMBL" id="PRY29802.1"/>
    </source>
</evidence>
<proteinExistence type="predicted"/>
<sequence length="62" mass="7318">MTVARAKEIVDEIYSDVICLEITNDRKQRLRIAMLVAKSHKKRSNDAIWQYVINEINERLSK</sequence>
<organism evidence="1 2">
    <name type="scientific">Spirosoma oryzae</name>
    <dbReference type="NCBI Taxonomy" id="1469603"/>
    <lineage>
        <taxon>Bacteria</taxon>
        <taxon>Pseudomonadati</taxon>
        <taxon>Bacteroidota</taxon>
        <taxon>Cytophagia</taxon>
        <taxon>Cytophagales</taxon>
        <taxon>Cytophagaceae</taxon>
        <taxon>Spirosoma</taxon>
    </lineage>
</organism>
<reference evidence="1 2" key="1">
    <citation type="submission" date="2018-03" db="EMBL/GenBank/DDBJ databases">
        <title>Genomic Encyclopedia of Archaeal and Bacterial Type Strains, Phase II (KMG-II): from individual species to whole genera.</title>
        <authorList>
            <person name="Goeker M."/>
        </authorList>
    </citation>
    <scope>NUCLEOTIDE SEQUENCE [LARGE SCALE GENOMIC DNA]</scope>
    <source>
        <strain evidence="1 2">DSM 28354</strain>
    </source>
</reference>
<gene>
    <name evidence="1" type="ORF">CLV58_12564</name>
</gene>